<dbReference type="InterPro" id="IPR048519">
    <property type="entry name" value="Gfd2/YDR514C-like_C"/>
</dbReference>
<dbReference type="GeneID" id="34687844"/>
<accession>A0A0C7N2A7</accession>
<dbReference type="PANTHER" id="PTHR28083">
    <property type="entry name" value="GOOD FOR FULL DBP5 ACTIVITY PROTEIN 2"/>
    <property type="match status" value="1"/>
</dbReference>
<dbReference type="InterPro" id="IPR040151">
    <property type="entry name" value="Gfd2/YDR514C-like"/>
</dbReference>
<reference evidence="3 4" key="1">
    <citation type="submission" date="2014-12" db="EMBL/GenBank/DDBJ databases">
        <authorList>
            <person name="Neuveglise Cecile"/>
        </authorList>
    </citation>
    <scope>NUCLEOTIDE SEQUENCE [LARGE SCALE GENOMIC DNA]</scope>
    <source>
        <strain evidence="3 4">CBS 12615</strain>
    </source>
</reference>
<evidence type="ECO:0000256" key="1">
    <source>
        <dbReference type="SAM" id="MobiDB-lite"/>
    </source>
</evidence>
<dbReference type="InterPro" id="IPR036397">
    <property type="entry name" value="RNaseH_sf"/>
</dbReference>
<gene>
    <name evidence="3" type="ORF">LALA0_S11e00914g</name>
</gene>
<dbReference type="SUPFAM" id="SSF53098">
    <property type="entry name" value="Ribonuclease H-like"/>
    <property type="match status" value="1"/>
</dbReference>
<dbReference type="GO" id="GO:0005634">
    <property type="term" value="C:nucleus"/>
    <property type="evidence" value="ECO:0007669"/>
    <property type="project" value="TreeGrafter"/>
</dbReference>
<dbReference type="EMBL" id="LN736370">
    <property type="protein sequence ID" value="CEP64296.1"/>
    <property type="molecule type" value="Genomic_DNA"/>
</dbReference>
<evidence type="ECO:0000259" key="2">
    <source>
        <dbReference type="Pfam" id="PF21762"/>
    </source>
</evidence>
<dbReference type="OrthoDB" id="5953249at2759"/>
<protein>
    <submittedName>
        <fullName evidence="3">LALA0S11e00914g1_1</fullName>
    </submittedName>
</protein>
<evidence type="ECO:0000313" key="4">
    <source>
        <dbReference type="Proteomes" id="UP000054304"/>
    </source>
</evidence>
<organism evidence="3 4">
    <name type="scientific">Lachancea lanzarotensis</name>
    <dbReference type="NCBI Taxonomy" id="1245769"/>
    <lineage>
        <taxon>Eukaryota</taxon>
        <taxon>Fungi</taxon>
        <taxon>Dikarya</taxon>
        <taxon>Ascomycota</taxon>
        <taxon>Saccharomycotina</taxon>
        <taxon>Saccharomycetes</taxon>
        <taxon>Saccharomycetales</taxon>
        <taxon>Saccharomycetaceae</taxon>
        <taxon>Lachancea</taxon>
    </lineage>
</organism>
<dbReference type="Pfam" id="PF21762">
    <property type="entry name" value="DEDDh_C"/>
    <property type="match status" value="1"/>
</dbReference>
<keyword evidence="4" id="KW-1185">Reference proteome</keyword>
<dbReference type="Proteomes" id="UP000054304">
    <property type="component" value="Unassembled WGS sequence"/>
</dbReference>
<dbReference type="GO" id="GO:0003676">
    <property type="term" value="F:nucleic acid binding"/>
    <property type="evidence" value="ECO:0007669"/>
    <property type="project" value="InterPro"/>
</dbReference>
<dbReference type="HOGENOM" id="CLU_029052_0_0_1"/>
<feature type="compositionally biased region" description="Polar residues" evidence="1">
    <location>
        <begin position="18"/>
        <end position="36"/>
    </location>
</feature>
<dbReference type="AlphaFoldDB" id="A0A0C7N2A7"/>
<feature type="domain" description="Gfd2/YDR514C-like C-terminal" evidence="2">
    <location>
        <begin position="196"/>
        <end position="384"/>
    </location>
</feature>
<dbReference type="RefSeq" id="XP_022630504.1">
    <property type="nucleotide sequence ID" value="XM_022775121.1"/>
</dbReference>
<dbReference type="STRING" id="1245769.A0A0C7N2A7"/>
<name>A0A0C7N2A7_9SACH</name>
<sequence length="465" mass="53105">MLKKWSFCRTAFQKFSTNVSKPKTSQMPPLSQYSRKNNQREPNAIFVRGAKASRGSENISAYFRAAAGVSNDIGLSKARMLENKHFKSLTTIPYTPFPARNAHISKYLDSIAKSYRKQWNRSENELQIKTDALIEEAREEDPLFPILEPELDERVRKALRKLTNSHTPKINTVPGKPEFEYLSNAIRYLTSQRTICLCVDVEAFERNTNVVTEIGISIYDPRESQFSTVPILRTYHLIVAESLKMRNGKFVCDLKDCFLKGESYVMSLSNCVNFIQTLINYYMVTETAAERTWERAFVGHNVKGDLKWLSSIGVQIPRNIDYNLNQTSGDQSLRVLDTERLFKISYGSKGSSLGKILRLFEVPHAFLHNAGNDAYYTLKLLLHMCDIQYRKLLGMDDFYGVAAKIEMWAKRDAIEARILPLSYVNAAIEFTDPNIKKKTVHQTEFGGCVWVDDPIASLTGQKVKI</sequence>
<evidence type="ECO:0000313" key="3">
    <source>
        <dbReference type="EMBL" id="CEP64296.1"/>
    </source>
</evidence>
<dbReference type="Gene3D" id="3.30.420.10">
    <property type="entry name" value="Ribonuclease H-like superfamily/Ribonuclease H"/>
    <property type="match status" value="1"/>
</dbReference>
<dbReference type="PANTHER" id="PTHR28083:SF1">
    <property type="entry name" value="GOOD FOR FULL DBP5 ACTIVITY PROTEIN 2"/>
    <property type="match status" value="1"/>
</dbReference>
<proteinExistence type="predicted"/>
<feature type="region of interest" description="Disordered" evidence="1">
    <location>
        <begin position="18"/>
        <end position="42"/>
    </location>
</feature>
<dbReference type="InterPro" id="IPR012337">
    <property type="entry name" value="RNaseH-like_sf"/>
</dbReference>